<keyword evidence="2" id="KW-1185">Reference proteome</keyword>
<dbReference type="EMBL" id="KK107536">
    <property type="protein sequence ID" value="EZA49178.1"/>
    <property type="molecule type" value="Genomic_DNA"/>
</dbReference>
<proteinExistence type="predicted"/>
<organism evidence="1 2">
    <name type="scientific">Ooceraea biroi</name>
    <name type="common">Clonal raider ant</name>
    <name type="synonym">Cerapachys biroi</name>
    <dbReference type="NCBI Taxonomy" id="2015173"/>
    <lineage>
        <taxon>Eukaryota</taxon>
        <taxon>Metazoa</taxon>
        <taxon>Ecdysozoa</taxon>
        <taxon>Arthropoda</taxon>
        <taxon>Hexapoda</taxon>
        <taxon>Insecta</taxon>
        <taxon>Pterygota</taxon>
        <taxon>Neoptera</taxon>
        <taxon>Endopterygota</taxon>
        <taxon>Hymenoptera</taxon>
        <taxon>Apocrita</taxon>
        <taxon>Aculeata</taxon>
        <taxon>Formicoidea</taxon>
        <taxon>Formicidae</taxon>
        <taxon>Dorylinae</taxon>
        <taxon>Ooceraea</taxon>
    </lineage>
</organism>
<name>A0A026VZH3_OOCBI</name>
<evidence type="ECO:0000313" key="1">
    <source>
        <dbReference type="EMBL" id="EZA49178.1"/>
    </source>
</evidence>
<reference evidence="1 2" key="1">
    <citation type="journal article" date="2014" name="Curr. Biol.">
        <title>The genome of the clonal raider ant Cerapachys biroi.</title>
        <authorList>
            <person name="Oxley P.R."/>
            <person name="Ji L."/>
            <person name="Fetter-Pruneda I."/>
            <person name="McKenzie S.K."/>
            <person name="Li C."/>
            <person name="Hu H."/>
            <person name="Zhang G."/>
            <person name="Kronauer D.J."/>
        </authorList>
    </citation>
    <scope>NUCLEOTIDE SEQUENCE [LARGE SCALE GENOMIC DNA]</scope>
</reference>
<gene>
    <name evidence="1" type="ORF">X777_12587</name>
</gene>
<dbReference type="AlphaFoldDB" id="A0A026VZH3"/>
<accession>A0A026VZH3</accession>
<protein>
    <submittedName>
        <fullName evidence="1">Uncharacterized protein</fullName>
    </submittedName>
</protein>
<sequence>MLIPRLNRAFAVIRRSFPTEKRLQAKRVVRQYCDKTRGEGRRRGRTGIEECVIVLKETELRCALPPPPSSSSSSFVWDV</sequence>
<evidence type="ECO:0000313" key="2">
    <source>
        <dbReference type="Proteomes" id="UP000053097"/>
    </source>
</evidence>
<dbReference type="Proteomes" id="UP000053097">
    <property type="component" value="Unassembled WGS sequence"/>
</dbReference>